<feature type="transmembrane region" description="Helical" evidence="7">
    <location>
        <begin position="98"/>
        <end position="123"/>
    </location>
</feature>
<dbReference type="Proteomes" id="UP000298781">
    <property type="component" value="Chromosome"/>
</dbReference>
<reference evidence="8 9" key="1">
    <citation type="submission" date="2019-04" db="EMBL/GenBank/DDBJ databases">
        <title>Phreatobacter aquaticus sp. nov.</title>
        <authorList>
            <person name="Choi A."/>
        </authorList>
    </citation>
    <scope>NUCLEOTIDE SEQUENCE [LARGE SCALE GENOMIC DNA]</scope>
    <source>
        <strain evidence="8 9">KCTC 52518</strain>
    </source>
</reference>
<evidence type="ECO:0000256" key="6">
    <source>
        <dbReference type="ARBA" id="ARBA00023136"/>
    </source>
</evidence>
<dbReference type="EC" id="2.5.1.145" evidence="7"/>
<accession>A0A4D7ARY6</accession>
<dbReference type="KEGG" id="pstg:E8M01_05465"/>
<dbReference type="UniPathway" id="UPA00664"/>
<feature type="transmembrane region" description="Helical" evidence="7">
    <location>
        <begin position="240"/>
        <end position="264"/>
    </location>
</feature>
<sequence>MPVSAIMFPAFDPVLIQIGPFAIRWYALAYIAGFFIGWWMAKRLVATASLWRGNTSPFDPALIDDAIVWAALAGILGGRLAFVLVYNFDYYIANPSEIIAVWHGGMAFHGGIVGVVAGLFVFARKNKLPFLSLIDVAAVVAPIGIMLGRLANFINAELWGRTTTMPWGVIFPGAGPDPRHPSQLYQAMTEGLLLFVVLMLIARAGGLKRPGFMAGCFGIGYGLARSFGELFRQPDAQLGFLFAGATMGQLLSIPAILVGLWLVVRARRQPS</sequence>
<keyword evidence="3 7" id="KW-0808">Transferase</keyword>
<dbReference type="GO" id="GO:0042158">
    <property type="term" value="P:lipoprotein biosynthetic process"/>
    <property type="evidence" value="ECO:0007669"/>
    <property type="project" value="UniProtKB-UniRule"/>
</dbReference>
<keyword evidence="8" id="KW-0449">Lipoprotein</keyword>
<comment type="subcellular location">
    <subcellularLocation>
        <location evidence="7">Cell membrane</location>
        <topology evidence="7">Multi-pass membrane protein</topology>
    </subcellularLocation>
</comment>
<comment type="function">
    <text evidence="7">Catalyzes the transfer of the diacylglyceryl group from phosphatidylglycerol to the sulfhydryl group of the N-terminal cysteine of a prolipoprotein, the first step in the formation of mature lipoproteins.</text>
</comment>
<protein>
    <recommendedName>
        <fullName evidence="7">Phosphatidylglycerol--prolipoprotein diacylglyceryl transferase</fullName>
        <ecNumber evidence="7">2.5.1.145</ecNumber>
    </recommendedName>
</protein>
<comment type="catalytic activity">
    <reaction evidence="7">
        <text>L-cysteinyl-[prolipoprotein] + a 1,2-diacyl-sn-glycero-3-phospho-(1'-sn-glycerol) = an S-1,2-diacyl-sn-glyceryl-L-cysteinyl-[prolipoprotein] + sn-glycerol 1-phosphate + H(+)</text>
        <dbReference type="Rhea" id="RHEA:56712"/>
        <dbReference type="Rhea" id="RHEA-COMP:14679"/>
        <dbReference type="Rhea" id="RHEA-COMP:14680"/>
        <dbReference type="ChEBI" id="CHEBI:15378"/>
        <dbReference type="ChEBI" id="CHEBI:29950"/>
        <dbReference type="ChEBI" id="CHEBI:57685"/>
        <dbReference type="ChEBI" id="CHEBI:64716"/>
        <dbReference type="ChEBI" id="CHEBI:140658"/>
        <dbReference type="EC" id="2.5.1.145"/>
    </reaction>
</comment>
<dbReference type="NCBIfam" id="TIGR00544">
    <property type="entry name" value="lgt"/>
    <property type="match status" value="1"/>
</dbReference>
<organism evidence="8 9">
    <name type="scientific">Phreatobacter stygius</name>
    <dbReference type="NCBI Taxonomy" id="1940610"/>
    <lineage>
        <taxon>Bacteria</taxon>
        <taxon>Pseudomonadati</taxon>
        <taxon>Pseudomonadota</taxon>
        <taxon>Alphaproteobacteria</taxon>
        <taxon>Hyphomicrobiales</taxon>
        <taxon>Phreatobacteraceae</taxon>
        <taxon>Phreatobacter</taxon>
    </lineage>
</organism>
<keyword evidence="9" id="KW-1185">Reference proteome</keyword>
<dbReference type="PANTHER" id="PTHR30589:SF0">
    <property type="entry name" value="PHOSPHATIDYLGLYCEROL--PROLIPOPROTEIN DIACYLGLYCERYL TRANSFERASE"/>
    <property type="match status" value="1"/>
</dbReference>
<dbReference type="Pfam" id="PF01790">
    <property type="entry name" value="LGT"/>
    <property type="match status" value="1"/>
</dbReference>
<evidence type="ECO:0000256" key="5">
    <source>
        <dbReference type="ARBA" id="ARBA00022989"/>
    </source>
</evidence>
<keyword evidence="6 7" id="KW-0472">Membrane</keyword>
<dbReference type="EMBL" id="CP039690">
    <property type="protein sequence ID" value="QCI63739.1"/>
    <property type="molecule type" value="Genomic_DNA"/>
</dbReference>
<feature type="transmembrane region" description="Helical" evidence="7">
    <location>
        <begin position="23"/>
        <end position="41"/>
    </location>
</feature>
<evidence type="ECO:0000313" key="8">
    <source>
        <dbReference type="EMBL" id="QCI63739.1"/>
    </source>
</evidence>
<dbReference type="RefSeq" id="WP_136959196.1">
    <property type="nucleotide sequence ID" value="NZ_CP039690.1"/>
</dbReference>
<feature type="transmembrane region" description="Helical" evidence="7">
    <location>
        <begin position="62"/>
        <end position="86"/>
    </location>
</feature>
<dbReference type="PROSITE" id="PS01311">
    <property type="entry name" value="LGT"/>
    <property type="match status" value="1"/>
</dbReference>
<dbReference type="GO" id="GO:0005886">
    <property type="term" value="C:plasma membrane"/>
    <property type="evidence" value="ECO:0007669"/>
    <property type="project" value="UniProtKB-SubCell"/>
</dbReference>
<dbReference type="GO" id="GO:0008961">
    <property type="term" value="F:phosphatidylglycerol-prolipoprotein diacylglyceryl transferase activity"/>
    <property type="evidence" value="ECO:0007669"/>
    <property type="project" value="UniProtKB-UniRule"/>
</dbReference>
<evidence type="ECO:0000256" key="7">
    <source>
        <dbReference type="HAMAP-Rule" id="MF_01147"/>
    </source>
</evidence>
<name>A0A4D7ARY6_9HYPH</name>
<dbReference type="InterPro" id="IPR001640">
    <property type="entry name" value="Lgt"/>
</dbReference>
<comment type="similarity">
    <text evidence="1 7">Belongs to the Lgt family.</text>
</comment>
<dbReference type="HAMAP" id="MF_01147">
    <property type="entry name" value="Lgt"/>
    <property type="match status" value="1"/>
</dbReference>
<keyword evidence="2 7" id="KW-1003">Cell membrane</keyword>
<keyword evidence="4 7" id="KW-0812">Transmembrane</keyword>
<dbReference type="PANTHER" id="PTHR30589">
    <property type="entry name" value="PROLIPOPROTEIN DIACYLGLYCERYL TRANSFERASE"/>
    <property type="match status" value="1"/>
</dbReference>
<comment type="pathway">
    <text evidence="7">Protein modification; lipoprotein biosynthesis (diacylglyceryl transfer).</text>
</comment>
<proteinExistence type="inferred from homology"/>
<dbReference type="AlphaFoldDB" id="A0A4D7ARY6"/>
<feature type="binding site" evidence="7">
    <location>
        <position position="149"/>
    </location>
    <ligand>
        <name>a 1,2-diacyl-sn-glycero-3-phospho-(1'-sn-glycerol)</name>
        <dbReference type="ChEBI" id="CHEBI:64716"/>
    </ligand>
</feature>
<evidence type="ECO:0000256" key="4">
    <source>
        <dbReference type="ARBA" id="ARBA00022692"/>
    </source>
</evidence>
<evidence type="ECO:0000256" key="2">
    <source>
        <dbReference type="ARBA" id="ARBA00022475"/>
    </source>
</evidence>
<evidence type="ECO:0000313" key="9">
    <source>
        <dbReference type="Proteomes" id="UP000298781"/>
    </source>
</evidence>
<dbReference type="OrthoDB" id="871140at2"/>
<gene>
    <name evidence="7" type="primary">lgt</name>
    <name evidence="8" type="ORF">E8M01_05465</name>
</gene>
<evidence type="ECO:0000256" key="1">
    <source>
        <dbReference type="ARBA" id="ARBA00007150"/>
    </source>
</evidence>
<feature type="transmembrane region" description="Helical" evidence="7">
    <location>
        <begin position="184"/>
        <end position="204"/>
    </location>
</feature>
<feature type="transmembrane region" description="Helical" evidence="7">
    <location>
        <begin position="130"/>
        <end position="151"/>
    </location>
</feature>
<keyword evidence="5 7" id="KW-1133">Transmembrane helix</keyword>
<evidence type="ECO:0000256" key="3">
    <source>
        <dbReference type="ARBA" id="ARBA00022679"/>
    </source>
</evidence>